<keyword evidence="3" id="KW-1185">Reference proteome</keyword>
<organism evidence="2 3">
    <name type="scientific">Elysia chlorotica</name>
    <name type="common">Eastern emerald elysia</name>
    <name type="synonym">Sea slug</name>
    <dbReference type="NCBI Taxonomy" id="188477"/>
    <lineage>
        <taxon>Eukaryota</taxon>
        <taxon>Metazoa</taxon>
        <taxon>Spiralia</taxon>
        <taxon>Lophotrochozoa</taxon>
        <taxon>Mollusca</taxon>
        <taxon>Gastropoda</taxon>
        <taxon>Heterobranchia</taxon>
        <taxon>Euthyneura</taxon>
        <taxon>Panpulmonata</taxon>
        <taxon>Sacoglossa</taxon>
        <taxon>Placobranchoidea</taxon>
        <taxon>Plakobranchidae</taxon>
        <taxon>Elysia</taxon>
    </lineage>
</organism>
<evidence type="ECO:0000313" key="2">
    <source>
        <dbReference type="EMBL" id="RUS74270.1"/>
    </source>
</evidence>
<comment type="caution">
    <text evidence="2">The sequence shown here is derived from an EMBL/GenBank/DDBJ whole genome shotgun (WGS) entry which is preliminary data.</text>
</comment>
<dbReference type="AlphaFoldDB" id="A0A433SYN3"/>
<dbReference type="Proteomes" id="UP000271974">
    <property type="component" value="Unassembled WGS sequence"/>
</dbReference>
<feature type="transmembrane region" description="Helical" evidence="1">
    <location>
        <begin position="160"/>
        <end position="183"/>
    </location>
</feature>
<reference evidence="2 3" key="1">
    <citation type="submission" date="2019-01" db="EMBL/GenBank/DDBJ databases">
        <title>A draft genome assembly of the solar-powered sea slug Elysia chlorotica.</title>
        <authorList>
            <person name="Cai H."/>
            <person name="Li Q."/>
            <person name="Fang X."/>
            <person name="Li J."/>
            <person name="Curtis N.E."/>
            <person name="Altenburger A."/>
            <person name="Shibata T."/>
            <person name="Feng M."/>
            <person name="Maeda T."/>
            <person name="Schwartz J.A."/>
            <person name="Shigenobu S."/>
            <person name="Lundholm N."/>
            <person name="Nishiyama T."/>
            <person name="Yang H."/>
            <person name="Hasebe M."/>
            <person name="Li S."/>
            <person name="Pierce S.K."/>
            <person name="Wang J."/>
        </authorList>
    </citation>
    <scope>NUCLEOTIDE SEQUENCE [LARGE SCALE GENOMIC DNA]</scope>
    <source>
        <strain evidence="2">EC2010</strain>
        <tissue evidence="2">Whole organism of an adult</tissue>
    </source>
</reference>
<protein>
    <recommendedName>
        <fullName evidence="4">Claudin</fullName>
    </recommendedName>
</protein>
<keyword evidence="1" id="KW-1133">Transmembrane helix</keyword>
<feature type="transmembrane region" description="Helical" evidence="1">
    <location>
        <begin position="84"/>
        <end position="105"/>
    </location>
</feature>
<evidence type="ECO:0008006" key="4">
    <source>
        <dbReference type="Google" id="ProtNLM"/>
    </source>
</evidence>
<dbReference type="Gene3D" id="1.20.140.150">
    <property type="match status" value="1"/>
</dbReference>
<keyword evidence="1" id="KW-0472">Membrane</keyword>
<accession>A0A433SYN3</accession>
<sequence length="214" mass="22400">MPCLPYSTVLSKVNLFISVMALVMYCVGGLISQWITADFVLPMTPPVKVDVHMGLIESCKESSVMGNVVSQDCSSKGAKDFQKAAAGLGFVGGVAGVVCFVTAVLTVTVSRLAGRKWVKLTITGSALAAAGFMAGALALYGVNKKLQVAPPLPLQVDFDIGWAFIVSGISAGFYVVLAFLSLVDICSQPNRTADMHTSSKGVEATVHYTNSVVS</sequence>
<evidence type="ECO:0000313" key="3">
    <source>
        <dbReference type="Proteomes" id="UP000271974"/>
    </source>
</evidence>
<evidence type="ECO:0000256" key="1">
    <source>
        <dbReference type="SAM" id="Phobius"/>
    </source>
</evidence>
<dbReference type="OrthoDB" id="6140790at2759"/>
<proteinExistence type="predicted"/>
<gene>
    <name evidence="2" type="ORF">EGW08_017972</name>
</gene>
<dbReference type="EMBL" id="RQTK01000849">
    <property type="protein sequence ID" value="RUS74270.1"/>
    <property type="molecule type" value="Genomic_DNA"/>
</dbReference>
<feature type="transmembrane region" description="Helical" evidence="1">
    <location>
        <begin position="12"/>
        <end position="35"/>
    </location>
</feature>
<keyword evidence="1" id="KW-0812">Transmembrane</keyword>
<feature type="transmembrane region" description="Helical" evidence="1">
    <location>
        <begin position="117"/>
        <end position="140"/>
    </location>
</feature>
<name>A0A433SYN3_ELYCH</name>